<comment type="catalytic activity">
    <reaction evidence="12">
        <text>dibenzothiophene 5-oxide + FMNH2 + O2 = dibenzothiophene 5,5-dioxide + FMN + H2O + H(+)</text>
        <dbReference type="Rhea" id="RHEA:49080"/>
        <dbReference type="ChEBI" id="CHEBI:15377"/>
        <dbReference type="ChEBI" id="CHEBI:15378"/>
        <dbReference type="ChEBI" id="CHEBI:15379"/>
        <dbReference type="ChEBI" id="CHEBI:23683"/>
        <dbReference type="ChEBI" id="CHEBI:57618"/>
        <dbReference type="ChEBI" id="CHEBI:58210"/>
        <dbReference type="ChEBI" id="CHEBI:90356"/>
    </reaction>
</comment>
<evidence type="ECO:0000256" key="1">
    <source>
        <dbReference type="ARBA" id="ARBA00004496"/>
    </source>
</evidence>
<evidence type="ECO:0000256" key="7">
    <source>
        <dbReference type="ARBA" id="ARBA00034307"/>
    </source>
</evidence>
<comment type="catalytic activity">
    <reaction evidence="11">
        <text>dibenzothiophene + FMNH2 + O2 = dibenzothiophene 5-oxide + FMN + H2O + H(+)</text>
        <dbReference type="Rhea" id="RHEA:49076"/>
        <dbReference type="ChEBI" id="CHEBI:15377"/>
        <dbReference type="ChEBI" id="CHEBI:15378"/>
        <dbReference type="ChEBI" id="CHEBI:15379"/>
        <dbReference type="ChEBI" id="CHEBI:23681"/>
        <dbReference type="ChEBI" id="CHEBI:23683"/>
        <dbReference type="ChEBI" id="CHEBI:57618"/>
        <dbReference type="ChEBI" id="CHEBI:58210"/>
    </reaction>
</comment>
<dbReference type="Gene3D" id="1.20.140.10">
    <property type="entry name" value="Butyryl-CoA Dehydrogenase, subunit A, domain 3"/>
    <property type="match status" value="1"/>
</dbReference>
<dbReference type="InterPro" id="IPR036250">
    <property type="entry name" value="AcylCo_DH-like_C"/>
</dbReference>
<evidence type="ECO:0000256" key="5">
    <source>
        <dbReference type="ARBA" id="ARBA00023002"/>
    </source>
</evidence>
<accession>A0A1I1VWV3</accession>
<keyword evidence="4" id="KW-0547">Nucleotide-binding</keyword>
<dbReference type="GO" id="GO:0050660">
    <property type="term" value="F:flavin adenine dinucleotide binding"/>
    <property type="evidence" value="ECO:0007669"/>
    <property type="project" value="InterPro"/>
</dbReference>
<reference evidence="18" key="1">
    <citation type="submission" date="2016-10" db="EMBL/GenBank/DDBJ databases">
        <authorList>
            <person name="Varghese N."/>
            <person name="Submissions S."/>
        </authorList>
    </citation>
    <scope>NUCLEOTIDE SEQUENCE [LARGE SCALE GENOMIC DNA]</scope>
    <source>
        <strain evidence="18">DSM 7481</strain>
    </source>
</reference>
<evidence type="ECO:0000256" key="4">
    <source>
        <dbReference type="ARBA" id="ARBA00022741"/>
    </source>
</evidence>
<evidence type="ECO:0000256" key="3">
    <source>
        <dbReference type="ARBA" id="ARBA00022643"/>
    </source>
</evidence>
<comment type="pathway">
    <text evidence="7">Sulfur metabolism; dibenzothiophene degradation.</text>
</comment>
<dbReference type="InterPro" id="IPR046373">
    <property type="entry name" value="Acyl-CoA_Oxase/DH_mid-dom_sf"/>
</dbReference>
<dbReference type="OrthoDB" id="6184213at2"/>
<dbReference type="InterPro" id="IPR013107">
    <property type="entry name" value="Acyl-CoA_DH_C"/>
</dbReference>
<gene>
    <name evidence="17" type="ORF">SAMN04489710_10766</name>
</gene>
<evidence type="ECO:0000256" key="9">
    <source>
        <dbReference type="ARBA" id="ARBA00034328"/>
    </source>
</evidence>
<evidence type="ECO:0000256" key="2">
    <source>
        <dbReference type="ARBA" id="ARBA00022630"/>
    </source>
</evidence>
<feature type="domain" description="Acyl-CoA oxidase/dehydrogenase middle" evidence="14">
    <location>
        <begin position="130"/>
        <end position="205"/>
    </location>
</feature>
<protein>
    <recommendedName>
        <fullName evidence="10">Dibenzothiophene monooxygenase</fullName>
        <ecNumber evidence="9">1.14.14.21</ecNumber>
    </recommendedName>
</protein>
<evidence type="ECO:0000313" key="18">
    <source>
        <dbReference type="Proteomes" id="UP000199517"/>
    </source>
</evidence>
<name>A0A1I1VWV3_9BURK</name>
<feature type="domain" description="Acyl-CoA dehydrogenase/oxidase N-terminal" evidence="15">
    <location>
        <begin position="15"/>
        <end position="113"/>
    </location>
</feature>
<evidence type="ECO:0000256" key="12">
    <source>
        <dbReference type="ARBA" id="ARBA00048445"/>
    </source>
</evidence>
<keyword evidence="18" id="KW-1185">Reference proteome</keyword>
<dbReference type="Pfam" id="PF02771">
    <property type="entry name" value="Acyl-CoA_dh_N"/>
    <property type="match status" value="1"/>
</dbReference>
<dbReference type="InterPro" id="IPR013786">
    <property type="entry name" value="AcylCoA_DH/ox_N"/>
</dbReference>
<feature type="domain" description="Acyl-CoA dehydrogenase C-terminal" evidence="16">
    <location>
        <begin position="233"/>
        <end position="369"/>
    </location>
</feature>
<dbReference type="Gene3D" id="1.10.540.10">
    <property type="entry name" value="Acyl-CoA dehydrogenase/oxidase, N-terminal domain"/>
    <property type="match status" value="1"/>
</dbReference>
<evidence type="ECO:0000256" key="10">
    <source>
        <dbReference type="ARBA" id="ARBA00034345"/>
    </source>
</evidence>
<dbReference type="PIRSF" id="PIRSF016578">
    <property type="entry name" value="HsaA"/>
    <property type="match status" value="1"/>
</dbReference>
<dbReference type="Proteomes" id="UP000199517">
    <property type="component" value="Unassembled WGS sequence"/>
</dbReference>
<dbReference type="InterPro" id="IPR009100">
    <property type="entry name" value="AcylCoA_DH/oxidase_NM_dom_sf"/>
</dbReference>
<evidence type="ECO:0000259" key="15">
    <source>
        <dbReference type="Pfam" id="PF02771"/>
    </source>
</evidence>
<keyword evidence="5" id="KW-0560">Oxidoreductase</keyword>
<dbReference type="STRING" id="32040.SAMN04489710_10766"/>
<dbReference type="SUPFAM" id="SSF56645">
    <property type="entry name" value="Acyl-CoA dehydrogenase NM domain-like"/>
    <property type="match status" value="1"/>
</dbReference>
<organism evidence="17 18">
    <name type="scientific">Paracidovorax konjaci</name>
    <dbReference type="NCBI Taxonomy" id="32040"/>
    <lineage>
        <taxon>Bacteria</taxon>
        <taxon>Pseudomonadati</taxon>
        <taxon>Pseudomonadota</taxon>
        <taxon>Betaproteobacteria</taxon>
        <taxon>Burkholderiales</taxon>
        <taxon>Comamonadaceae</taxon>
        <taxon>Paracidovorax</taxon>
    </lineage>
</organism>
<dbReference type="PANTHER" id="PTHR43884">
    <property type="entry name" value="ACYL-COA DEHYDROGENASE"/>
    <property type="match status" value="1"/>
</dbReference>
<dbReference type="PANTHER" id="PTHR43884:SF12">
    <property type="entry name" value="ISOVALERYL-COA DEHYDROGENASE, MITOCHONDRIAL-RELATED"/>
    <property type="match status" value="1"/>
</dbReference>
<dbReference type="SUPFAM" id="SSF47203">
    <property type="entry name" value="Acyl-CoA dehydrogenase C-terminal domain-like"/>
    <property type="match status" value="1"/>
</dbReference>
<evidence type="ECO:0000313" key="17">
    <source>
        <dbReference type="EMBL" id="SFD85070.1"/>
    </source>
</evidence>
<keyword evidence="2" id="KW-0285">Flavoprotein</keyword>
<evidence type="ECO:0000259" key="16">
    <source>
        <dbReference type="Pfam" id="PF08028"/>
    </source>
</evidence>
<comment type="catalytic activity">
    <reaction evidence="13">
        <text>dibenzothiophene + 2 FMNH2 + 2 O2 = dibenzothiophene 5,5-dioxide + 2 FMN + 2 H2O + 2 H(+)</text>
        <dbReference type="Rhea" id="RHEA:49072"/>
        <dbReference type="ChEBI" id="CHEBI:15377"/>
        <dbReference type="ChEBI" id="CHEBI:15378"/>
        <dbReference type="ChEBI" id="CHEBI:15379"/>
        <dbReference type="ChEBI" id="CHEBI:23681"/>
        <dbReference type="ChEBI" id="CHEBI:57618"/>
        <dbReference type="ChEBI" id="CHEBI:58210"/>
        <dbReference type="ChEBI" id="CHEBI:90356"/>
        <dbReference type="EC" id="1.14.14.21"/>
    </reaction>
</comment>
<dbReference type="Gene3D" id="2.40.110.10">
    <property type="entry name" value="Butyryl-CoA Dehydrogenase, subunit A, domain 2"/>
    <property type="match status" value="1"/>
</dbReference>
<dbReference type="Pfam" id="PF08028">
    <property type="entry name" value="Acyl-CoA_dh_2"/>
    <property type="match status" value="1"/>
</dbReference>
<dbReference type="GO" id="GO:0008470">
    <property type="term" value="F:3-methylbutanoyl-CoA dehydrogenase activity"/>
    <property type="evidence" value="ECO:0007669"/>
    <property type="project" value="TreeGrafter"/>
</dbReference>
<comment type="similarity">
    <text evidence="8">Belongs to the DszC flavin monooxygenase family.</text>
</comment>
<dbReference type="InterPro" id="IPR006091">
    <property type="entry name" value="Acyl-CoA_Oxase/DH_mid-dom"/>
</dbReference>
<dbReference type="AlphaFoldDB" id="A0A1I1VWV3"/>
<evidence type="ECO:0000256" key="6">
    <source>
        <dbReference type="ARBA" id="ARBA00023033"/>
    </source>
</evidence>
<dbReference type="RefSeq" id="WP_092952658.1">
    <property type="nucleotide sequence ID" value="NZ_FOMQ01000007.1"/>
</dbReference>
<keyword evidence="3" id="KW-0288">FMN</keyword>
<dbReference type="Pfam" id="PF02770">
    <property type="entry name" value="Acyl-CoA_dh_M"/>
    <property type="match status" value="1"/>
</dbReference>
<evidence type="ECO:0000256" key="11">
    <source>
        <dbReference type="ARBA" id="ARBA00047859"/>
    </source>
</evidence>
<sequence length="394" mass="42561">MKHFASEARRDWRDAQSAVATALASTAIARDQAGGVPLHERRLLRESGLLTLSIPSALGGFGAPWSDVLGVVQDFARVDSAVAHVFGFHHLLLATAQLFGQPAQWQPWLEATVAQRWFWGNALNPLDKGTVATQAPEGHWLFDGRKSFCSGAGDSDQLLASAFDASGRLLIAVVPTGREGIRVEGDWDNMGQRQTDSGSVAFEQVRIPARELLLDPGPLSSPFAALRPLLAQLVLAHVYLGLGEGALAEARGFTLQHARAWHASGVDQAGEDPYLLGHYGDFWLALEGAGLLAERARALFDAAWAEGAALTSEARGDVAIAVAAAKVAASRAALDVAHRLFEVTGPRATAAALRMDRFWRNLRVHTLHDPIDYKRRELGRWALHAQPPTPSFYS</sequence>
<evidence type="ECO:0000256" key="8">
    <source>
        <dbReference type="ARBA" id="ARBA00034317"/>
    </source>
</evidence>
<dbReference type="GO" id="GO:0004497">
    <property type="term" value="F:monooxygenase activity"/>
    <property type="evidence" value="ECO:0007669"/>
    <property type="project" value="UniProtKB-KW"/>
</dbReference>
<proteinExistence type="inferred from homology"/>
<comment type="subcellular location">
    <subcellularLocation>
        <location evidence="1">Cytoplasm</location>
    </subcellularLocation>
</comment>
<evidence type="ECO:0000256" key="13">
    <source>
        <dbReference type="ARBA" id="ARBA00049456"/>
    </source>
</evidence>
<dbReference type="GO" id="GO:0005737">
    <property type="term" value="C:cytoplasm"/>
    <property type="evidence" value="ECO:0007669"/>
    <property type="project" value="UniProtKB-SubCell"/>
</dbReference>
<dbReference type="EMBL" id="FOMQ01000007">
    <property type="protein sequence ID" value="SFD85070.1"/>
    <property type="molecule type" value="Genomic_DNA"/>
</dbReference>
<dbReference type="EC" id="1.14.14.21" evidence="9"/>
<keyword evidence="6" id="KW-0503">Monooxygenase</keyword>
<dbReference type="GO" id="GO:0006552">
    <property type="term" value="P:L-leucine catabolic process"/>
    <property type="evidence" value="ECO:0007669"/>
    <property type="project" value="TreeGrafter"/>
</dbReference>
<dbReference type="InterPro" id="IPR037069">
    <property type="entry name" value="AcylCoA_DH/ox_N_sf"/>
</dbReference>
<evidence type="ECO:0000259" key="14">
    <source>
        <dbReference type="Pfam" id="PF02770"/>
    </source>
</evidence>